<dbReference type="InterPro" id="IPR050300">
    <property type="entry name" value="GDXG_lipolytic_enzyme"/>
</dbReference>
<keyword evidence="4" id="KW-1185">Reference proteome</keyword>
<accession>A0A1F7ZJM6</accession>
<dbReference type="RefSeq" id="XP_022383360.1">
    <property type="nucleotide sequence ID" value="XM_022538578.1"/>
</dbReference>
<dbReference type="OrthoDB" id="408631at2759"/>
<dbReference type="InterPro" id="IPR029058">
    <property type="entry name" value="AB_hydrolase_fold"/>
</dbReference>
<gene>
    <name evidence="3" type="ORF">ABOM_011450</name>
</gene>
<comment type="caution">
    <text evidence="3">The sequence shown here is derived from an EMBL/GenBank/DDBJ whole genome shotgun (WGS) entry which is preliminary data.</text>
</comment>
<evidence type="ECO:0000313" key="4">
    <source>
        <dbReference type="Proteomes" id="UP000179179"/>
    </source>
</evidence>
<proteinExistence type="predicted"/>
<dbReference type="Proteomes" id="UP000179179">
    <property type="component" value="Unassembled WGS sequence"/>
</dbReference>
<reference evidence="3 4" key="1">
    <citation type="journal article" date="2016" name="Genome Biol. Evol.">
        <title>Draft genome sequence of an aflatoxigenic Aspergillus species, A. bombycis.</title>
        <authorList>
            <person name="Moore G.G."/>
            <person name="Mack B.M."/>
            <person name="Beltz S.B."/>
            <person name="Gilbert M.K."/>
        </authorList>
    </citation>
    <scope>NUCLEOTIDE SEQUENCE [LARGE SCALE GENOMIC DNA]</scope>
    <source>
        <strain evidence="4">NRRL 26010</strain>
    </source>
</reference>
<evidence type="ECO:0000256" key="1">
    <source>
        <dbReference type="ARBA" id="ARBA00022801"/>
    </source>
</evidence>
<dbReference type="EMBL" id="LYCR01000187">
    <property type="protein sequence ID" value="OGM39643.1"/>
    <property type="molecule type" value="Genomic_DNA"/>
</dbReference>
<organism evidence="3 4">
    <name type="scientific">Aspergillus bombycis</name>
    <dbReference type="NCBI Taxonomy" id="109264"/>
    <lineage>
        <taxon>Eukaryota</taxon>
        <taxon>Fungi</taxon>
        <taxon>Dikarya</taxon>
        <taxon>Ascomycota</taxon>
        <taxon>Pezizomycotina</taxon>
        <taxon>Eurotiomycetes</taxon>
        <taxon>Eurotiomycetidae</taxon>
        <taxon>Eurotiales</taxon>
        <taxon>Aspergillaceae</taxon>
        <taxon>Aspergillus</taxon>
    </lineage>
</organism>
<keyword evidence="1" id="KW-0378">Hydrolase</keyword>
<dbReference type="PANTHER" id="PTHR48081:SF8">
    <property type="entry name" value="ALPHA_BETA HYDROLASE FOLD-3 DOMAIN-CONTAINING PROTEIN-RELATED"/>
    <property type="match status" value="1"/>
</dbReference>
<evidence type="ECO:0000259" key="2">
    <source>
        <dbReference type="Pfam" id="PF07859"/>
    </source>
</evidence>
<dbReference type="AlphaFoldDB" id="A0A1F7ZJM6"/>
<sequence length="366" mass="41352">METGQGDRALHDFQPLAHIPPLHNGIPPELIDRFDPVFVDYYQKYNVGRLHWDEVPIDEFRANPSKYTITYGRATGPDVFRITEQKCPVRGGEITIRIFEPAPVMDSTGLPRPRAAFVNFHGGCWIVGGLSSDHGYCKQLVDGLNGDLVVFDVDYRLAPEHPYPVPIEDCWAAFQWIRREKLDELNLDPMRFAVGGVSAGGHISAVVAHLCRDNQIPLRLQVLCVPICDLHNAFTRDGNFDSESCPYESYREMQFSAGMTQHRMQHCYRQFVGHLGQQRQPDDWRISPILAPSFVDLAPALVYTAEMDPLRDEGEAYVAKLEAAGCRVRFKRVRGAPHSFAVLDGILESGKMFNREVIEVLKTELS</sequence>
<name>A0A1F7ZJM6_9EURO</name>
<dbReference type="PANTHER" id="PTHR48081">
    <property type="entry name" value="AB HYDROLASE SUPERFAMILY PROTEIN C4A8.06C"/>
    <property type="match status" value="1"/>
</dbReference>
<protein>
    <submittedName>
        <fullName evidence="3">Esterase</fullName>
    </submittedName>
</protein>
<dbReference type="Gene3D" id="3.40.50.1820">
    <property type="entry name" value="alpha/beta hydrolase"/>
    <property type="match status" value="1"/>
</dbReference>
<evidence type="ECO:0000313" key="3">
    <source>
        <dbReference type="EMBL" id="OGM39643.1"/>
    </source>
</evidence>
<dbReference type="SUPFAM" id="SSF53474">
    <property type="entry name" value="alpha/beta-Hydrolases"/>
    <property type="match status" value="1"/>
</dbReference>
<dbReference type="InterPro" id="IPR013094">
    <property type="entry name" value="AB_hydrolase_3"/>
</dbReference>
<feature type="domain" description="Alpha/beta hydrolase fold-3" evidence="2">
    <location>
        <begin position="118"/>
        <end position="341"/>
    </location>
</feature>
<dbReference type="GO" id="GO:0016787">
    <property type="term" value="F:hydrolase activity"/>
    <property type="evidence" value="ECO:0007669"/>
    <property type="project" value="UniProtKB-KW"/>
</dbReference>
<dbReference type="STRING" id="109264.A0A1F7ZJM6"/>
<dbReference type="Pfam" id="PF07859">
    <property type="entry name" value="Abhydrolase_3"/>
    <property type="match status" value="1"/>
</dbReference>
<dbReference type="GeneID" id="34454840"/>